<accession>B0X481</accession>
<evidence type="ECO:0000256" key="1">
    <source>
        <dbReference type="SAM" id="MobiDB-lite"/>
    </source>
</evidence>
<feature type="compositionally biased region" description="Basic residues" evidence="1">
    <location>
        <begin position="91"/>
        <end position="100"/>
    </location>
</feature>
<dbReference type="Proteomes" id="UP000002320">
    <property type="component" value="Unassembled WGS sequence"/>
</dbReference>
<dbReference type="STRING" id="7176.B0X481"/>
<protein>
    <submittedName>
        <fullName evidence="2 3">Uncharacterized protein</fullName>
    </submittedName>
</protein>
<reference evidence="2" key="1">
    <citation type="submission" date="2007-03" db="EMBL/GenBank/DDBJ databases">
        <title>Annotation of Culex pipiens quinquefasciatus.</title>
        <authorList>
            <consortium name="The Broad Institute Genome Sequencing Platform"/>
            <person name="Atkinson P.W."/>
            <person name="Hemingway J."/>
            <person name="Christensen B.M."/>
            <person name="Higgs S."/>
            <person name="Kodira C."/>
            <person name="Hannick L."/>
            <person name="Megy K."/>
            <person name="O'Leary S."/>
            <person name="Pearson M."/>
            <person name="Haas B.J."/>
            <person name="Mauceli E."/>
            <person name="Wortman J.R."/>
            <person name="Lee N.H."/>
            <person name="Guigo R."/>
            <person name="Stanke M."/>
            <person name="Alvarado L."/>
            <person name="Amedeo P."/>
            <person name="Antoine C.H."/>
            <person name="Arensburger P."/>
            <person name="Bidwell S.L."/>
            <person name="Crawford M."/>
            <person name="Camaro F."/>
            <person name="Devon K."/>
            <person name="Engels R."/>
            <person name="Hammond M."/>
            <person name="Howarth C."/>
            <person name="Koehrsen M."/>
            <person name="Lawson D."/>
            <person name="Montgomery P."/>
            <person name="Nene V."/>
            <person name="Nusbaum C."/>
            <person name="Puiu D."/>
            <person name="Romero-Severson J."/>
            <person name="Severson D.W."/>
            <person name="Shumway M."/>
            <person name="Sisk P."/>
            <person name="Stolte C."/>
            <person name="Zeng Q."/>
            <person name="Eisenstadt E."/>
            <person name="Fraser-Liggett C."/>
            <person name="Strausberg R."/>
            <person name="Galagan J."/>
            <person name="Birren B."/>
            <person name="Collins F.H."/>
        </authorList>
    </citation>
    <scope>NUCLEOTIDE SEQUENCE [LARGE SCALE GENOMIC DNA]</scope>
    <source>
        <strain evidence="2">JHB</strain>
    </source>
</reference>
<dbReference type="AlphaFoldDB" id="B0X481"/>
<feature type="region of interest" description="Disordered" evidence="1">
    <location>
        <begin position="1"/>
        <end position="100"/>
    </location>
</feature>
<proteinExistence type="predicted"/>
<dbReference type="EMBL" id="DS232331">
    <property type="protein sequence ID" value="EDS40158.1"/>
    <property type="molecule type" value="Genomic_DNA"/>
</dbReference>
<dbReference type="InParanoid" id="B0X481"/>
<feature type="compositionally biased region" description="Basic and acidic residues" evidence="1">
    <location>
        <begin position="67"/>
        <end position="84"/>
    </location>
</feature>
<keyword evidence="4" id="KW-1185">Reference proteome</keyword>
<dbReference type="KEGG" id="cqu:CpipJ_CPIJ013861"/>
<dbReference type="EnsemblMetazoa" id="CPIJ013861-RA">
    <property type="protein sequence ID" value="CPIJ013861-PA"/>
    <property type="gene ID" value="CPIJ013861"/>
</dbReference>
<sequence>MAEDDAIFDPSLMKKKKKKKTSFDLEGLGGDEAGEVEQPEADSNAPQAAGDDGAGGAELDGDLDLESFGKEEEKEEEASQHERSAQCAARARLRRVGRQV</sequence>
<evidence type="ECO:0000313" key="4">
    <source>
        <dbReference type="Proteomes" id="UP000002320"/>
    </source>
</evidence>
<name>B0X481_CULQU</name>
<dbReference type="HOGENOM" id="CLU_2308760_0_0_1"/>
<evidence type="ECO:0000313" key="3">
    <source>
        <dbReference type="EnsemblMetazoa" id="CPIJ013861-PA"/>
    </source>
</evidence>
<reference evidence="3" key="2">
    <citation type="submission" date="2020-05" db="UniProtKB">
        <authorList>
            <consortium name="EnsemblMetazoa"/>
        </authorList>
    </citation>
    <scope>IDENTIFICATION</scope>
    <source>
        <strain evidence="3">JHB</strain>
    </source>
</reference>
<organism>
    <name type="scientific">Culex quinquefasciatus</name>
    <name type="common">Southern house mosquito</name>
    <name type="synonym">Culex pungens</name>
    <dbReference type="NCBI Taxonomy" id="7176"/>
    <lineage>
        <taxon>Eukaryota</taxon>
        <taxon>Metazoa</taxon>
        <taxon>Ecdysozoa</taxon>
        <taxon>Arthropoda</taxon>
        <taxon>Hexapoda</taxon>
        <taxon>Insecta</taxon>
        <taxon>Pterygota</taxon>
        <taxon>Neoptera</taxon>
        <taxon>Endopterygota</taxon>
        <taxon>Diptera</taxon>
        <taxon>Nematocera</taxon>
        <taxon>Culicoidea</taxon>
        <taxon>Culicidae</taxon>
        <taxon>Culicinae</taxon>
        <taxon>Culicini</taxon>
        <taxon>Culex</taxon>
        <taxon>Culex</taxon>
    </lineage>
</organism>
<dbReference type="VEuPathDB" id="VectorBase:CPIJ013861"/>
<evidence type="ECO:0000313" key="2">
    <source>
        <dbReference type="EMBL" id="EDS40158.1"/>
    </source>
</evidence>
<gene>
    <name evidence="3" type="primary">6047385</name>
    <name evidence="2" type="ORF">CpipJ_CPIJ013861</name>
</gene>